<keyword evidence="2" id="KW-1185">Reference proteome</keyword>
<comment type="caution">
    <text evidence="1">The sequence shown here is derived from an EMBL/GenBank/DDBJ whole genome shotgun (WGS) entry which is preliminary data.</text>
</comment>
<protein>
    <submittedName>
        <fullName evidence="1">Uncharacterized protein</fullName>
    </submittedName>
</protein>
<name>A0ABQ9YXB3_9CRUS</name>
<sequence>MHKAAFSVIPGGLVGRYQVPSKEIDQTSVDCSRMLTIHQNRPIYCDCSRTTLFKYYLDLISFEQSRWEKDSRAHWILDPRVLPKLVTSCHMTLGFHSVDWCYST</sequence>
<evidence type="ECO:0000313" key="2">
    <source>
        <dbReference type="Proteomes" id="UP001234178"/>
    </source>
</evidence>
<reference evidence="1 2" key="1">
    <citation type="journal article" date="2023" name="Nucleic Acids Res.">
        <title>The hologenome of Daphnia magna reveals possible DNA methylation and microbiome-mediated evolution of the host genome.</title>
        <authorList>
            <person name="Chaturvedi A."/>
            <person name="Li X."/>
            <person name="Dhandapani V."/>
            <person name="Marshall H."/>
            <person name="Kissane S."/>
            <person name="Cuenca-Cambronero M."/>
            <person name="Asole G."/>
            <person name="Calvet F."/>
            <person name="Ruiz-Romero M."/>
            <person name="Marangio P."/>
            <person name="Guigo R."/>
            <person name="Rago D."/>
            <person name="Mirbahai L."/>
            <person name="Eastwood N."/>
            <person name="Colbourne J.K."/>
            <person name="Zhou J."/>
            <person name="Mallon E."/>
            <person name="Orsini L."/>
        </authorList>
    </citation>
    <scope>NUCLEOTIDE SEQUENCE [LARGE SCALE GENOMIC DNA]</scope>
    <source>
        <strain evidence="1">LRV0_1</strain>
    </source>
</reference>
<organism evidence="1 2">
    <name type="scientific">Daphnia magna</name>
    <dbReference type="NCBI Taxonomy" id="35525"/>
    <lineage>
        <taxon>Eukaryota</taxon>
        <taxon>Metazoa</taxon>
        <taxon>Ecdysozoa</taxon>
        <taxon>Arthropoda</taxon>
        <taxon>Crustacea</taxon>
        <taxon>Branchiopoda</taxon>
        <taxon>Diplostraca</taxon>
        <taxon>Cladocera</taxon>
        <taxon>Anomopoda</taxon>
        <taxon>Daphniidae</taxon>
        <taxon>Daphnia</taxon>
    </lineage>
</organism>
<dbReference type="Proteomes" id="UP001234178">
    <property type="component" value="Unassembled WGS sequence"/>
</dbReference>
<accession>A0ABQ9YXB3</accession>
<dbReference type="EMBL" id="JAOYFB010000001">
    <property type="protein sequence ID" value="KAK4004825.1"/>
    <property type="molecule type" value="Genomic_DNA"/>
</dbReference>
<gene>
    <name evidence="1" type="ORF">OUZ56_006548</name>
</gene>
<proteinExistence type="predicted"/>
<evidence type="ECO:0000313" key="1">
    <source>
        <dbReference type="EMBL" id="KAK4004825.1"/>
    </source>
</evidence>